<dbReference type="AlphaFoldDB" id="A0A843V2K0"/>
<feature type="compositionally biased region" description="Basic and acidic residues" evidence="1">
    <location>
        <begin position="26"/>
        <end position="39"/>
    </location>
</feature>
<sequence>GGIALKERQQPVVQEVLSLADGRTSSGDEAKEIGERREQSNPTQVSRRRWTWGALRLSPPFSPNQKKKSYNKTSLLAVGEEPVAWRRQRSHMEEDKPIAVKPVAILNPSSGPPYPK</sequence>
<gene>
    <name evidence="2" type="ORF">Taro_022932</name>
</gene>
<feature type="region of interest" description="Disordered" evidence="1">
    <location>
        <begin position="88"/>
        <end position="116"/>
    </location>
</feature>
<protein>
    <submittedName>
        <fullName evidence="2">Uncharacterized protein</fullName>
    </submittedName>
</protein>
<name>A0A843V2K0_COLES</name>
<feature type="region of interest" description="Disordered" evidence="1">
    <location>
        <begin position="15"/>
        <end position="48"/>
    </location>
</feature>
<evidence type="ECO:0000313" key="3">
    <source>
        <dbReference type="Proteomes" id="UP000652761"/>
    </source>
</evidence>
<evidence type="ECO:0000256" key="1">
    <source>
        <dbReference type="SAM" id="MobiDB-lite"/>
    </source>
</evidence>
<evidence type="ECO:0000313" key="2">
    <source>
        <dbReference type="EMBL" id="MQL90331.1"/>
    </source>
</evidence>
<keyword evidence="3" id="KW-1185">Reference proteome</keyword>
<dbReference type="Proteomes" id="UP000652761">
    <property type="component" value="Unassembled WGS sequence"/>
</dbReference>
<comment type="caution">
    <text evidence="2">The sequence shown here is derived from an EMBL/GenBank/DDBJ whole genome shotgun (WGS) entry which is preliminary data.</text>
</comment>
<organism evidence="2 3">
    <name type="scientific">Colocasia esculenta</name>
    <name type="common">Wild taro</name>
    <name type="synonym">Arum esculentum</name>
    <dbReference type="NCBI Taxonomy" id="4460"/>
    <lineage>
        <taxon>Eukaryota</taxon>
        <taxon>Viridiplantae</taxon>
        <taxon>Streptophyta</taxon>
        <taxon>Embryophyta</taxon>
        <taxon>Tracheophyta</taxon>
        <taxon>Spermatophyta</taxon>
        <taxon>Magnoliopsida</taxon>
        <taxon>Liliopsida</taxon>
        <taxon>Araceae</taxon>
        <taxon>Aroideae</taxon>
        <taxon>Colocasieae</taxon>
        <taxon>Colocasia</taxon>
    </lineage>
</organism>
<feature type="non-terminal residue" evidence="2">
    <location>
        <position position="1"/>
    </location>
</feature>
<proteinExistence type="predicted"/>
<reference evidence="2" key="1">
    <citation type="submission" date="2017-07" db="EMBL/GenBank/DDBJ databases">
        <title>Taro Niue Genome Assembly and Annotation.</title>
        <authorList>
            <person name="Atibalentja N."/>
            <person name="Keating K."/>
            <person name="Fields C.J."/>
        </authorList>
    </citation>
    <scope>NUCLEOTIDE SEQUENCE</scope>
    <source>
        <strain evidence="2">Niue_2</strain>
        <tissue evidence="2">Leaf</tissue>
    </source>
</reference>
<dbReference type="EMBL" id="NMUH01001232">
    <property type="protein sequence ID" value="MQL90331.1"/>
    <property type="molecule type" value="Genomic_DNA"/>
</dbReference>
<accession>A0A843V2K0</accession>